<gene>
    <name evidence="1" type="ORF">O181_067065</name>
</gene>
<name>A0A9Q3I5Q1_9BASI</name>
<reference evidence="1" key="1">
    <citation type="submission" date="2021-03" db="EMBL/GenBank/DDBJ databases">
        <title>Draft genome sequence of rust myrtle Austropuccinia psidii MF-1, a brazilian biotype.</title>
        <authorList>
            <person name="Quecine M.C."/>
            <person name="Pachon D.M.R."/>
            <person name="Bonatelli M.L."/>
            <person name="Correr F.H."/>
            <person name="Franceschini L.M."/>
            <person name="Leite T.F."/>
            <person name="Margarido G.R.A."/>
            <person name="Almeida C.A."/>
            <person name="Ferrarezi J.A."/>
            <person name="Labate C.A."/>
        </authorList>
    </citation>
    <scope>NUCLEOTIDE SEQUENCE</scope>
    <source>
        <strain evidence="1">MF-1</strain>
    </source>
</reference>
<keyword evidence="2" id="KW-1185">Reference proteome</keyword>
<comment type="caution">
    <text evidence="1">The sequence shown here is derived from an EMBL/GenBank/DDBJ whole genome shotgun (WGS) entry which is preliminary data.</text>
</comment>
<protein>
    <submittedName>
        <fullName evidence="1">Uncharacterized protein</fullName>
    </submittedName>
</protein>
<proteinExistence type="predicted"/>
<evidence type="ECO:0000313" key="1">
    <source>
        <dbReference type="EMBL" id="MBW0527350.1"/>
    </source>
</evidence>
<sequence length="130" mass="14928">MVLPEKRQINRKPLRQCGGDLEHAVKRRATEKSSAEDIINISEKLTTRTRVGSSRVNLKTRFNTPWKDSVDKNPKENSDNMEYKSADIIRKLLICQITTHLANACPRKGKINEIDIEKEPDVEKDDNVEN</sequence>
<evidence type="ECO:0000313" key="2">
    <source>
        <dbReference type="Proteomes" id="UP000765509"/>
    </source>
</evidence>
<dbReference type="AlphaFoldDB" id="A0A9Q3I5Q1"/>
<dbReference type="Proteomes" id="UP000765509">
    <property type="component" value="Unassembled WGS sequence"/>
</dbReference>
<accession>A0A9Q3I5Q1</accession>
<organism evidence="1 2">
    <name type="scientific">Austropuccinia psidii MF-1</name>
    <dbReference type="NCBI Taxonomy" id="1389203"/>
    <lineage>
        <taxon>Eukaryota</taxon>
        <taxon>Fungi</taxon>
        <taxon>Dikarya</taxon>
        <taxon>Basidiomycota</taxon>
        <taxon>Pucciniomycotina</taxon>
        <taxon>Pucciniomycetes</taxon>
        <taxon>Pucciniales</taxon>
        <taxon>Sphaerophragmiaceae</taxon>
        <taxon>Austropuccinia</taxon>
    </lineage>
</organism>
<dbReference type="EMBL" id="AVOT02033445">
    <property type="protein sequence ID" value="MBW0527350.1"/>
    <property type="molecule type" value="Genomic_DNA"/>
</dbReference>